<evidence type="ECO:0000313" key="4">
    <source>
        <dbReference type="EMBL" id="HIS36499.1"/>
    </source>
</evidence>
<reference evidence="4" key="2">
    <citation type="journal article" date="2021" name="PeerJ">
        <title>Extensive microbial diversity within the chicken gut microbiome revealed by metagenomics and culture.</title>
        <authorList>
            <person name="Gilroy R."/>
            <person name="Ravi A."/>
            <person name="Getino M."/>
            <person name="Pursley I."/>
            <person name="Horton D.L."/>
            <person name="Alikhan N.F."/>
            <person name="Baker D."/>
            <person name="Gharbi K."/>
            <person name="Hall N."/>
            <person name="Watson M."/>
            <person name="Adriaenssens E.M."/>
            <person name="Foster-Nyarko E."/>
            <person name="Jarju S."/>
            <person name="Secka A."/>
            <person name="Antonio M."/>
            <person name="Oren A."/>
            <person name="Chaudhuri R.R."/>
            <person name="La Ragione R."/>
            <person name="Hildebrand F."/>
            <person name="Pallen M.J."/>
        </authorList>
    </citation>
    <scope>NUCLEOTIDE SEQUENCE</scope>
    <source>
        <strain evidence="4">6276</strain>
    </source>
</reference>
<sequence length="189" mass="21335">MITDFDKTTQDVLVELEKTQRDFWNISRPTALFLFNLIKNEGLKCGLEVGTSNGYSGIWLSTALKANGGTLDTIEFYEKRYSIARANFEKCGTSDIVTIRPGEACEVLKALPEDFKIDFAFVDANKRESIDYFHLIHPHLKAGGIFTCDNVLSHKEKVQTYIDAINSHPDYIHTVLDLPAGLSFARKIR</sequence>
<dbReference type="GO" id="GO:0008171">
    <property type="term" value="F:O-methyltransferase activity"/>
    <property type="evidence" value="ECO:0007669"/>
    <property type="project" value="InterPro"/>
</dbReference>
<dbReference type="PANTHER" id="PTHR43167:SF1">
    <property type="entry name" value="PUTATIVE (AFU_ORTHOLOGUE AFUA_6G01830)-RELATED"/>
    <property type="match status" value="1"/>
</dbReference>
<keyword evidence="1 4" id="KW-0489">Methyltransferase</keyword>
<dbReference type="PROSITE" id="PS51682">
    <property type="entry name" value="SAM_OMT_I"/>
    <property type="match status" value="1"/>
</dbReference>
<keyword evidence="3" id="KW-0949">S-adenosyl-L-methionine</keyword>
<dbReference type="PANTHER" id="PTHR43167">
    <property type="entry name" value="PUTATIVE (AFU_ORTHOLOGUE AFUA_6G01830)-RELATED"/>
    <property type="match status" value="1"/>
</dbReference>
<keyword evidence="2" id="KW-0808">Transferase</keyword>
<dbReference type="Gene3D" id="3.40.50.150">
    <property type="entry name" value="Vaccinia Virus protein VP39"/>
    <property type="match status" value="1"/>
</dbReference>
<evidence type="ECO:0000256" key="3">
    <source>
        <dbReference type="ARBA" id="ARBA00022691"/>
    </source>
</evidence>
<dbReference type="AlphaFoldDB" id="A0A9D1JNG1"/>
<evidence type="ECO:0000313" key="5">
    <source>
        <dbReference type="Proteomes" id="UP000823928"/>
    </source>
</evidence>
<evidence type="ECO:0000256" key="1">
    <source>
        <dbReference type="ARBA" id="ARBA00022603"/>
    </source>
</evidence>
<evidence type="ECO:0000256" key="2">
    <source>
        <dbReference type="ARBA" id="ARBA00022679"/>
    </source>
</evidence>
<accession>A0A9D1JNG1</accession>
<proteinExistence type="predicted"/>
<name>A0A9D1JNG1_9BACT</name>
<gene>
    <name evidence="4" type="ORF">IAC10_07705</name>
</gene>
<comment type="caution">
    <text evidence="4">The sequence shown here is derived from an EMBL/GenBank/DDBJ whole genome shotgun (WGS) entry which is preliminary data.</text>
</comment>
<dbReference type="InterPro" id="IPR002935">
    <property type="entry name" value="SAM_O-MeTrfase"/>
</dbReference>
<dbReference type="SUPFAM" id="SSF53335">
    <property type="entry name" value="S-adenosyl-L-methionine-dependent methyltransferases"/>
    <property type="match status" value="1"/>
</dbReference>
<dbReference type="Proteomes" id="UP000823928">
    <property type="component" value="Unassembled WGS sequence"/>
</dbReference>
<protein>
    <submittedName>
        <fullName evidence="4">Class I SAM-dependent methyltransferase</fullName>
    </submittedName>
</protein>
<dbReference type="EMBL" id="DVIU01000153">
    <property type="protein sequence ID" value="HIS36499.1"/>
    <property type="molecule type" value="Genomic_DNA"/>
</dbReference>
<dbReference type="InterPro" id="IPR029063">
    <property type="entry name" value="SAM-dependent_MTases_sf"/>
</dbReference>
<dbReference type="Pfam" id="PF01596">
    <property type="entry name" value="Methyltransf_3"/>
    <property type="match status" value="1"/>
</dbReference>
<organism evidence="4 5">
    <name type="scientific">Candidatus Scatousia excrementigallinarum</name>
    <dbReference type="NCBI Taxonomy" id="2840935"/>
    <lineage>
        <taxon>Bacteria</taxon>
        <taxon>Candidatus Scatousia</taxon>
    </lineage>
</organism>
<dbReference type="GO" id="GO:0032259">
    <property type="term" value="P:methylation"/>
    <property type="evidence" value="ECO:0007669"/>
    <property type="project" value="UniProtKB-KW"/>
</dbReference>
<reference evidence="4" key="1">
    <citation type="submission" date="2020-10" db="EMBL/GenBank/DDBJ databases">
        <authorList>
            <person name="Gilroy R."/>
        </authorList>
    </citation>
    <scope>NUCLEOTIDE SEQUENCE</scope>
    <source>
        <strain evidence="4">6276</strain>
    </source>
</reference>